<name>A0A9Y1BSA1_9ARCH</name>
<dbReference type="InterPro" id="IPR050743">
    <property type="entry name" value="2-oxoacid_DH_E2_comp"/>
</dbReference>
<dbReference type="Gene3D" id="3.30.559.10">
    <property type="entry name" value="Chloramphenicol acetyltransferase-like domain"/>
    <property type="match status" value="1"/>
</dbReference>
<dbReference type="PANTHER" id="PTHR43178">
    <property type="entry name" value="DIHYDROLIPOAMIDE ACETYLTRANSFERASE COMPONENT OF PYRUVATE DEHYDROGENASE COMPLEX"/>
    <property type="match status" value="1"/>
</dbReference>
<evidence type="ECO:0000256" key="3">
    <source>
        <dbReference type="ARBA" id="ARBA00023315"/>
    </source>
</evidence>
<gene>
    <name evidence="6" type="ORF">K9W46_02860</name>
</gene>
<accession>A0A9Y1BSA1</accession>
<dbReference type="Proteomes" id="UP001200513">
    <property type="component" value="Chromosome"/>
</dbReference>
<dbReference type="InterPro" id="IPR023213">
    <property type="entry name" value="CAT-like_dom_sf"/>
</dbReference>
<dbReference type="Pfam" id="PF00198">
    <property type="entry name" value="2-oxoacid_dh"/>
    <property type="match status" value="2"/>
</dbReference>
<feature type="transmembrane region" description="Helical" evidence="4">
    <location>
        <begin position="184"/>
        <end position="205"/>
    </location>
</feature>
<dbReference type="GO" id="GO:0016407">
    <property type="term" value="F:acetyltransferase activity"/>
    <property type="evidence" value="ECO:0007669"/>
    <property type="project" value="TreeGrafter"/>
</dbReference>
<evidence type="ECO:0000313" key="6">
    <source>
        <dbReference type="EMBL" id="UJG44130.1"/>
    </source>
</evidence>
<reference evidence="6" key="1">
    <citation type="journal article" date="2022" name="Nat. Microbiol.">
        <title>Unique mobile elements and scalable gene flow at the prokaryote-eukaryote boundary revealed by circularized Asgard archaea genomes.</title>
        <authorList>
            <person name="Wu F."/>
            <person name="Speth D.R."/>
            <person name="Philosof A."/>
            <person name="Cremiere A."/>
            <person name="Narayanan A."/>
            <person name="Barco R.A."/>
            <person name="Connon S.A."/>
            <person name="Amend J.P."/>
            <person name="Antoshechkin I.A."/>
            <person name="Orphan V.J."/>
        </authorList>
    </citation>
    <scope>NUCLEOTIDE SEQUENCE</scope>
    <source>
        <strain evidence="6">PR6</strain>
    </source>
</reference>
<dbReference type="EMBL" id="CP084167">
    <property type="protein sequence ID" value="UJG44130.1"/>
    <property type="molecule type" value="Genomic_DNA"/>
</dbReference>
<feature type="domain" description="2-oxoacid dehydrogenase acyltransferase catalytic" evidence="5">
    <location>
        <begin position="24"/>
        <end position="142"/>
    </location>
</feature>
<evidence type="ECO:0000259" key="5">
    <source>
        <dbReference type="Pfam" id="PF00198"/>
    </source>
</evidence>
<feature type="domain" description="2-oxoacid dehydrogenase acyltransferase catalytic" evidence="5">
    <location>
        <begin position="186"/>
        <end position="266"/>
    </location>
</feature>
<dbReference type="InterPro" id="IPR001078">
    <property type="entry name" value="2-oxoacid_DH_actylTfrase"/>
</dbReference>
<sequence>MIKQKKKKDYFVRKFSLSRQILADYNDVAATFPRVRGQLEYDITNAKRRIEEIKKIDKYDVSYTAWIAKCISRAVKEDLRFNSYRKGRKIIVFKTVDISIIVEITTKEGKKVPFNYVIRDVENKSVKEITEEIRAVQKRKIEETEQLTRDSSSNFSSLYLLIPRFIRKMVIKSILKNPFKLRKLIGTVGITSLGMFVQNFAGWAIPFADKTLNVAVGGMKNSVELVEGELKEKTLLCVTFLVDHNLIDGAPIARFVARVGNLMKDASFLEDINKP</sequence>
<comment type="cofactor">
    <cofactor evidence="1">
        <name>(R)-lipoate</name>
        <dbReference type="ChEBI" id="CHEBI:83088"/>
    </cofactor>
</comment>
<keyword evidence="4" id="KW-1133">Transmembrane helix</keyword>
<proteinExistence type="predicted"/>
<organism evidence="6">
    <name type="scientific">Candidatus Heimdallarchaeum endolithica</name>
    <dbReference type="NCBI Taxonomy" id="2876572"/>
    <lineage>
        <taxon>Archaea</taxon>
        <taxon>Promethearchaeati</taxon>
        <taxon>Candidatus Heimdallarchaeota</taxon>
        <taxon>Candidatus Heimdallarchaeia (ex Rinke et al. 2021) (nom. nud.)</taxon>
        <taxon>Candidatus Heimdallarchaeales</taxon>
        <taxon>Candidatus Heimdallarchaeaceae</taxon>
        <taxon>Candidatus Heimdallarchaeum</taxon>
    </lineage>
</organism>
<dbReference type="AlphaFoldDB" id="A0A9Y1BSA1"/>
<dbReference type="SUPFAM" id="SSF52777">
    <property type="entry name" value="CoA-dependent acyltransferases"/>
    <property type="match status" value="1"/>
</dbReference>
<keyword evidence="4" id="KW-0472">Membrane</keyword>
<protein>
    <submittedName>
        <fullName evidence="6">2-oxo acid dehydrogenase subunit E2</fullName>
    </submittedName>
</protein>
<evidence type="ECO:0000256" key="2">
    <source>
        <dbReference type="ARBA" id="ARBA00022679"/>
    </source>
</evidence>
<evidence type="ECO:0000256" key="1">
    <source>
        <dbReference type="ARBA" id="ARBA00001938"/>
    </source>
</evidence>
<evidence type="ECO:0000256" key="4">
    <source>
        <dbReference type="SAM" id="Phobius"/>
    </source>
</evidence>
<dbReference type="GO" id="GO:0031405">
    <property type="term" value="F:lipoic acid binding"/>
    <property type="evidence" value="ECO:0007669"/>
    <property type="project" value="TreeGrafter"/>
</dbReference>
<keyword evidence="4" id="KW-0812">Transmembrane</keyword>
<dbReference type="GO" id="GO:0005737">
    <property type="term" value="C:cytoplasm"/>
    <property type="evidence" value="ECO:0007669"/>
    <property type="project" value="TreeGrafter"/>
</dbReference>
<dbReference type="PANTHER" id="PTHR43178:SF5">
    <property type="entry name" value="LIPOAMIDE ACYLTRANSFERASE COMPONENT OF BRANCHED-CHAIN ALPHA-KETO ACID DEHYDROGENASE COMPLEX, MITOCHONDRIAL"/>
    <property type="match status" value="1"/>
</dbReference>
<keyword evidence="2" id="KW-0808">Transferase</keyword>
<keyword evidence="3" id="KW-0012">Acyltransferase</keyword>